<evidence type="ECO:0000256" key="13">
    <source>
        <dbReference type="SAM" id="MobiDB-lite"/>
    </source>
</evidence>
<dbReference type="EMBL" id="CP000251">
    <property type="protein sequence ID" value="ABC81309.1"/>
    <property type="molecule type" value="Genomic_DNA"/>
</dbReference>
<dbReference type="HOGENOM" id="CLU_005965_0_0_7"/>
<dbReference type="FunFam" id="3.90.640.10:FF:000003">
    <property type="entry name" value="Molecular chaperone DnaK"/>
    <property type="match status" value="1"/>
</dbReference>
<gene>
    <name evidence="14" type="ordered locus">Adeh_1536</name>
</gene>
<evidence type="ECO:0000256" key="3">
    <source>
        <dbReference type="ARBA" id="ARBA00017249"/>
    </source>
</evidence>
<evidence type="ECO:0000256" key="1">
    <source>
        <dbReference type="ARBA" id="ARBA00007381"/>
    </source>
</evidence>
<dbReference type="STRING" id="290397.Adeh_1536"/>
<reference evidence="14 15" key="1">
    <citation type="submission" date="2006-01" db="EMBL/GenBank/DDBJ databases">
        <title>Complete sequence of Anaeromyxobacter dehalogenans 2CP-C.</title>
        <authorList>
            <consortium name="US DOE Joint Genome Institute"/>
            <person name="Copeland A."/>
            <person name="Lucas S."/>
            <person name="Lapidus A."/>
            <person name="Barry K."/>
            <person name="Detter J.C."/>
            <person name="Glavina T."/>
            <person name="Hammon N."/>
            <person name="Israni S."/>
            <person name="Pitluck S."/>
            <person name="Brettin T."/>
            <person name="Bruce D."/>
            <person name="Han C."/>
            <person name="Tapia R."/>
            <person name="Gilna P."/>
            <person name="Kiss H."/>
            <person name="Schmutz J."/>
            <person name="Larimer F."/>
            <person name="Land M."/>
            <person name="Kyrpides N."/>
            <person name="Anderson I."/>
            <person name="Sanford R.A."/>
            <person name="Ritalahti K.M."/>
            <person name="Thomas H.S."/>
            <person name="Kirby J.R."/>
            <person name="Zhulin I.B."/>
            <person name="Loeffler F.E."/>
            <person name="Richardson P."/>
        </authorList>
    </citation>
    <scope>NUCLEOTIDE SEQUENCE [LARGE SCALE GENOMIC DNA]</scope>
    <source>
        <strain evidence="14 15">2CP-C</strain>
    </source>
</reference>
<evidence type="ECO:0000256" key="6">
    <source>
        <dbReference type="ARBA" id="ARBA00022840"/>
    </source>
</evidence>
<protein>
    <recommendedName>
        <fullName evidence="2">Chaperone protein DnaK</fullName>
    </recommendedName>
    <alternativeName>
        <fullName evidence="3">Chaperone protein dnaK</fullName>
    </alternativeName>
    <alternativeName>
        <fullName evidence="11">HSP70</fullName>
    </alternativeName>
    <alternativeName>
        <fullName evidence="10">Heat shock 70 kDa protein</fullName>
    </alternativeName>
    <alternativeName>
        <fullName evidence="9">Heat shock protein 70</fullName>
    </alternativeName>
</protein>
<name>Q2II28_ANADE</name>
<evidence type="ECO:0000256" key="2">
    <source>
        <dbReference type="ARBA" id="ARBA00014415"/>
    </source>
</evidence>
<dbReference type="KEGG" id="ade:Adeh_1536"/>
<evidence type="ECO:0000256" key="10">
    <source>
        <dbReference type="ARBA" id="ARBA00030945"/>
    </source>
</evidence>
<dbReference type="PROSITE" id="PS00297">
    <property type="entry name" value="HSP70_1"/>
    <property type="match status" value="1"/>
</dbReference>
<dbReference type="GO" id="GO:0005524">
    <property type="term" value="F:ATP binding"/>
    <property type="evidence" value="ECO:0007669"/>
    <property type="project" value="UniProtKB-KW"/>
</dbReference>
<evidence type="ECO:0000256" key="7">
    <source>
        <dbReference type="ARBA" id="ARBA00023016"/>
    </source>
</evidence>
<dbReference type="eggNOG" id="COG0443">
    <property type="taxonomic scope" value="Bacteria"/>
</dbReference>
<evidence type="ECO:0000256" key="8">
    <source>
        <dbReference type="ARBA" id="ARBA00023186"/>
    </source>
</evidence>
<evidence type="ECO:0000313" key="15">
    <source>
        <dbReference type="Proteomes" id="UP000001935"/>
    </source>
</evidence>
<dbReference type="InterPro" id="IPR043129">
    <property type="entry name" value="ATPase_NBD"/>
</dbReference>
<dbReference type="InterPro" id="IPR029047">
    <property type="entry name" value="HSP70_peptide-bd_sf"/>
</dbReference>
<dbReference type="PANTHER" id="PTHR19375">
    <property type="entry name" value="HEAT SHOCK PROTEIN 70KDA"/>
    <property type="match status" value="1"/>
</dbReference>
<evidence type="ECO:0000256" key="11">
    <source>
        <dbReference type="ARBA" id="ARBA00033103"/>
    </source>
</evidence>
<dbReference type="PRINTS" id="PR00301">
    <property type="entry name" value="HEATSHOCK70"/>
</dbReference>
<dbReference type="SUPFAM" id="SSF100920">
    <property type="entry name" value="Heat shock protein 70kD (HSP70), peptide-binding domain"/>
    <property type="match status" value="1"/>
</dbReference>
<dbReference type="Gene3D" id="2.60.34.10">
    <property type="entry name" value="Substrate Binding Domain Of DNAk, Chain A, domain 1"/>
    <property type="match status" value="1"/>
</dbReference>
<feature type="compositionally biased region" description="Pro residues" evidence="13">
    <location>
        <begin position="527"/>
        <end position="536"/>
    </location>
</feature>
<sequence>MIGIDLGTTNSCVAVVRGGKPEVLASRQGYRTLPSVVAYDAQGRLLVAHAAKAQMVVNPRNTVYGSKRLVGRPFASPTVQACRDRFHYEIVPGPDGAAAVRFAGRDFSLQQIAALILKEMRETAAQALGTPVEHAVITVPAYYNDHQRNAVREAGRLAGLAVDRIVNEPTAAALAFGFGKGLDERVLVYDLGGGTFDASVLEIQGDVYEVVSTGGDTFLGGVDFDAQLLDHLVWRFMEEHGFAPPEDRVVWQRIRDAAEETKVALSTREVAVAQVPYLCKDRDGKDVGLEVKVTREELEALTERLVDRTIEVCREVLAAKGLGPGDVDEVLLVGGQSRMPLVWRKIQEALGREPNRGVHPDEAVALGAALLADSAHRIDSVVLIDALAMGIGVGLPGGRMAPVFPRNTRLPAKKAHEHATTRDGQTELELQVFQGDSDKASECEYLGTVRVEGLPARPRGEVRVAVEFALGAEGILTVTARDLATGQVTAMQLATLDTPDSLRQKLQLPEAQTAPRGARPLERAPRPRPPVPPPAAAPRQGLFGRMFGPRK</sequence>
<dbReference type="PROSITE" id="PS01036">
    <property type="entry name" value="HSP70_3"/>
    <property type="match status" value="1"/>
</dbReference>
<dbReference type="Gene3D" id="3.30.420.40">
    <property type="match status" value="2"/>
</dbReference>
<dbReference type="Proteomes" id="UP000001935">
    <property type="component" value="Chromosome"/>
</dbReference>
<dbReference type="InterPro" id="IPR018181">
    <property type="entry name" value="Heat_shock_70_CS"/>
</dbReference>
<feature type="region of interest" description="Disordered" evidence="13">
    <location>
        <begin position="501"/>
        <end position="551"/>
    </location>
</feature>
<keyword evidence="8" id="KW-0143">Chaperone</keyword>
<organism evidence="14 15">
    <name type="scientific">Anaeromyxobacter dehalogenans (strain 2CP-C)</name>
    <dbReference type="NCBI Taxonomy" id="290397"/>
    <lineage>
        <taxon>Bacteria</taxon>
        <taxon>Pseudomonadati</taxon>
        <taxon>Myxococcota</taxon>
        <taxon>Myxococcia</taxon>
        <taxon>Myxococcales</taxon>
        <taxon>Cystobacterineae</taxon>
        <taxon>Anaeromyxobacteraceae</taxon>
        <taxon>Anaeromyxobacter</taxon>
    </lineage>
</organism>
<proteinExistence type="inferred from homology"/>
<evidence type="ECO:0000256" key="4">
    <source>
        <dbReference type="ARBA" id="ARBA00022553"/>
    </source>
</evidence>
<keyword evidence="4" id="KW-0597">Phosphoprotein</keyword>
<dbReference type="AlphaFoldDB" id="Q2II28"/>
<dbReference type="FunFam" id="3.30.420.40:FF:000004">
    <property type="entry name" value="Molecular chaperone DnaK"/>
    <property type="match status" value="1"/>
</dbReference>
<dbReference type="Pfam" id="PF00012">
    <property type="entry name" value="HSP70"/>
    <property type="match status" value="1"/>
</dbReference>
<dbReference type="SUPFAM" id="SSF53067">
    <property type="entry name" value="Actin-like ATPase domain"/>
    <property type="match status" value="2"/>
</dbReference>
<dbReference type="GO" id="GO:0140662">
    <property type="term" value="F:ATP-dependent protein folding chaperone"/>
    <property type="evidence" value="ECO:0007669"/>
    <property type="project" value="InterPro"/>
</dbReference>
<keyword evidence="6 12" id="KW-0067">ATP-binding</keyword>
<evidence type="ECO:0000256" key="12">
    <source>
        <dbReference type="RuleBase" id="RU003322"/>
    </source>
</evidence>
<evidence type="ECO:0000256" key="5">
    <source>
        <dbReference type="ARBA" id="ARBA00022741"/>
    </source>
</evidence>
<keyword evidence="7" id="KW-0346">Stress response</keyword>
<dbReference type="InterPro" id="IPR013126">
    <property type="entry name" value="Hsp_70_fam"/>
</dbReference>
<dbReference type="Gene3D" id="3.90.640.10">
    <property type="entry name" value="Actin, Chain A, domain 4"/>
    <property type="match status" value="1"/>
</dbReference>
<comment type="similarity">
    <text evidence="1 12">Belongs to the heat shock protein 70 family.</text>
</comment>
<dbReference type="PROSITE" id="PS00329">
    <property type="entry name" value="HSP70_2"/>
    <property type="match status" value="1"/>
</dbReference>
<evidence type="ECO:0000313" key="14">
    <source>
        <dbReference type="EMBL" id="ABC81309.1"/>
    </source>
</evidence>
<evidence type="ECO:0000256" key="9">
    <source>
        <dbReference type="ARBA" id="ARBA00030019"/>
    </source>
</evidence>
<accession>Q2II28</accession>
<keyword evidence="5 12" id="KW-0547">Nucleotide-binding</keyword>